<accession>A0A433NKD9</accession>
<dbReference type="Pfam" id="PF00072">
    <property type="entry name" value="Response_reg"/>
    <property type="match status" value="1"/>
</dbReference>
<evidence type="ECO:0000313" key="6">
    <source>
        <dbReference type="EMBL" id="RUR83173.1"/>
    </source>
</evidence>
<dbReference type="Gene3D" id="3.40.50.2300">
    <property type="match status" value="1"/>
</dbReference>
<feature type="modified residue" description="4-aspartylphosphate" evidence="3">
    <location>
        <position position="59"/>
    </location>
</feature>
<evidence type="ECO:0000256" key="2">
    <source>
        <dbReference type="ARBA" id="ARBA00023125"/>
    </source>
</evidence>
<dbReference type="PANTHER" id="PTHR43214">
    <property type="entry name" value="TWO-COMPONENT RESPONSE REGULATOR"/>
    <property type="match status" value="1"/>
</dbReference>
<keyword evidence="2 6" id="KW-0238">DNA-binding</keyword>
<gene>
    <name evidence="6" type="ORF">PCC6912_25470</name>
</gene>
<dbReference type="InterPro" id="IPR000792">
    <property type="entry name" value="Tscrpt_reg_LuxR_C"/>
</dbReference>
<dbReference type="PANTHER" id="PTHR43214:SF43">
    <property type="entry name" value="TWO-COMPONENT RESPONSE REGULATOR"/>
    <property type="match status" value="1"/>
</dbReference>
<dbReference type="SUPFAM" id="SSF46894">
    <property type="entry name" value="C-terminal effector domain of the bipartite response regulators"/>
    <property type="match status" value="1"/>
</dbReference>
<dbReference type="AlphaFoldDB" id="A0A433NKD9"/>
<dbReference type="GO" id="GO:0000160">
    <property type="term" value="P:phosphorelay signal transduction system"/>
    <property type="evidence" value="ECO:0007669"/>
    <property type="project" value="InterPro"/>
</dbReference>
<dbReference type="InterPro" id="IPR001789">
    <property type="entry name" value="Sig_transdc_resp-reg_receiver"/>
</dbReference>
<dbReference type="InterPro" id="IPR058245">
    <property type="entry name" value="NreC/VraR/RcsB-like_REC"/>
</dbReference>
<reference evidence="6 7" key="1">
    <citation type="journal article" date="2019" name="Genome Biol. Evol.">
        <title>Day and night: Metabolic profiles and evolutionary relationships of six axenic non-marine cyanobacteria.</title>
        <authorList>
            <person name="Will S.E."/>
            <person name="Henke P."/>
            <person name="Boedeker C."/>
            <person name="Huang S."/>
            <person name="Brinkmann H."/>
            <person name="Rohde M."/>
            <person name="Jarek M."/>
            <person name="Friedl T."/>
            <person name="Seufert S."/>
            <person name="Schumacher M."/>
            <person name="Overmann J."/>
            <person name="Neumann-Schaal M."/>
            <person name="Petersen J."/>
        </authorList>
    </citation>
    <scope>NUCLEOTIDE SEQUENCE [LARGE SCALE GENOMIC DNA]</scope>
    <source>
        <strain evidence="6 7">PCC 6912</strain>
    </source>
</reference>
<evidence type="ECO:0000256" key="1">
    <source>
        <dbReference type="ARBA" id="ARBA00022553"/>
    </source>
</evidence>
<proteinExistence type="predicted"/>
<dbReference type="RefSeq" id="WP_127011326.1">
    <property type="nucleotide sequence ID" value="NZ_RSCJ01000008.1"/>
</dbReference>
<dbReference type="PROSITE" id="PS50110">
    <property type="entry name" value="RESPONSE_REGULATORY"/>
    <property type="match status" value="1"/>
</dbReference>
<dbReference type="GO" id="GO:0006355">
    <property type="term" value="P:regulation of DNA-templated transcription"/>
    <property type="evidence" value="ECO:0007669"/>
    <property type="project" value="InterPro"/>
</dbReference>
<feature type="domain" description="Response regulatory" evidence="5">
    <location>
        <begin position="8"/>
        <end position="124"/>
    </location>
</feature>
<evidence type="ECO:0000256" key="3">
    <source>
        <dbReference type="PROSITE-ProRule" id="PRU00169"/>
    </source>
</evidence>
<keyword evidence="1 3" id="KW-0597">Phosphoprotein</keyword>
<evidence type="ECO:0000259" key="5">
    <source>
        <dbReference type="PROSITE" id="PS50110"/>
    </source>
</evidence>
<dbReference type="GO" id="GO:0003677">
    <property type="term" value="F:DNA binding"/>
    <property type="evidence" value="ECO:0007669"/>
    <property type="project" value="UniProtKB-KW"/>
</dbReference>
<dbReference type="CDD" id="cd06170">
    <property type="entry name" value="LuxR_C_like"/>
    <property type="match status" value="1"/>
</dbReference>
<dbReference type="SMART" id="SM00421">
    <property type="entry name" value="HTH_LUXR"/>
    <property type="match status" value="1"/>
</dbReference>
<dbReference type="InterPro" id="IPR011006">
    <property type="entry name" value="CheY-like_superfamily"/>
</dbReference>
<dbReference type="OrthoDB" id="509129at2"/>
<evidence type="ECO:0000259" key="4">
    <source>
        <dbReference type="PROSITE" id="PS50043"/>
    </source>
</evidence>
<dbReference type="InterPro" id="IPR039420">
    <property type="entry name" value="WalR-like"/>
</dbReference>
<dbReference type="PROSITE" id="PS50043">
    <property type="entry name" value="HTH_LUXR_2"/>
    <property type="match status" value="1"/>
</dbReference>
<dbReference type="PRINTS" id="PR00038">
    <property type="entry name" value="HTHLUXR"/>
</dbReference>
<comment type="caution">
    <text evidence="6">The sequence shown here is derived from an EMBL/GenBank/DDBJ whole genome shotgun (WGS) entry which is preliminary data.</text>
</comment>
<protein>
    <submittedName>
        <fullName evidence="6">DNA-binding response regulator</fullName>
    </submittedName>
</protein>
<dbReference type="STRING" id="211165.GCA_000317285_00437"/>
<organism evidence="6 7">
    <name type="scientific">Chlorogloeopsis fritschii PCC 6912</name>
    <dbReference type="NCBI Taxonomy" id="211165"/>
    <lineage>
        <taxon>Bacteria</taxon>
        <taxon>Bacillati</taxon>
        <taxon>Cyanobacteriota</taxon>
        <taxon>Cyanophyceae</taxon>
        <taxon>Nostocales</taxon>
        <taxon>Chlorogloeopsidaceae</taxon>
        <taxon>Chlorogloeopsis</taxon>
    </lineage>
</organism>
<dbReference type="InterPro" id="IPR016032">
    <property type="entry name" value="Sig_transdc_resp-reg_C-effctor"/>
</dbReference>
<dbReference type="EMBL" id="RSCJ01000008">
    <property type="protein sequence ID" value="RUR83173.1"/>
    <property type="molecule type" value="Genomic_DNA"/>
</dbReference>
<evidence type="ECO:0000313" key="7">
    <source>
        <dbReference type="Proteomes" id="UP000268857"/>
    </source>
</evidence>
<dbReference type="Pfam" id="PF00196">
    <property type="entry name" value="GerE"/>
    <property type="match status" value="1"/>
</dbReference>
<keyword evidence="7" id="KW-1185">Reference proteome</keyword>
<dbReference type="SUPFAM" id="SSF52172">
    <property type="entry name" value="CheY-like"/>
    <property type="match status" value="1"/>
</dbReference>
<feature type="domain" description="HTH luxR-type" evidence="4">
    <location>
        <begin position="140"/>
        <end position="205"/>
    </location>
</feature>
<dbReference type="SMART" id="SM00448">
    <property type="entry name" value="REC"/>
    <property type="match status" value="1"/>
</dbReference>
<sequence>MNQSNLIRILIADDYPVVRRGLEAIIEFEQDMSIVGQARNGRVLLEAFRQLQPDVTLMDLRMPEIGGVEAICAIKAEFENARIIVLTSYDGDEDIYRGLQAGAKGYLLKGAEPDELLEAIRVVHNGQKYIPPVVGAKLLERMGTPELSQRELQVLQLIANGKSNQEIATALSIAEGTVKFHVNNILGKLGVSDRTQAVIVALKRGIVIL</sequence>
<name>A0A433NKD9_CHLFR</name>
<dbReference type="PROSITE" id="PS00622">
    <property type="entry name" value="HTH_LUXR_1"/>
    <property type="match status" value="1"/>
</dbReference>
<dbReference type="Proteomes" id="UP000268857">
    <property type="component" value="Unassembled WGS sequence"/>
</dbReference>
<dbReference type="CDD" id="cd17535">
    <property type="entry name" value="REC_NarL-like"/>
    <property type="match status" value="1"/>
</dbReference>